<dbReference type="Gene3D" id="1.20.120.1760">
    <property type="match status" value="1"/>
</dbReference>
<evidence type="ECO:0000256" key="12">
    <source>
        <dbReference type="RuleBase" id="RU003750"/>
    </source>
</evidence>
<dbReference type="GO" id="GO:0008444">
    <property type="term" value="F:CDP-diacylglycerol-glycerol-3-phosphate 3-phosphatidyltransferase activity"/>
    <property type="evidence" value="ECO:0007669"/>
    <property type="project" value="UniProtKB-UniRule"/>
</dbReference>
<keyword evidence="6 13" id="KW-1133">Transmembrane helix</keyword>
<dbReference type="KEGG" id="mfel:JPM2_2430"/>
<comment type="similarity">
    <text evidence="2 12">Belongs to the CDP-alcohol phosphatidyltransferase class-I family.</text>
</comment>
<dbReference type="InterPro" id="IPR000462">
    <property type="entry name" value="CDP-OH_P_trans"/>
</dbReference>
<comment type="subcellular location">
    <subcellularLocation>
        <location evidence="1">Membrane</location>
        <topology evidence="1">Multi-pass membrane protein</topology>
    </subcellularLocation>
</comment>
<evidence type="ECO:0000256" key="3">
    <source>
        <dbReference type="ARBA" id="ARBA00022516"/>
    </source>
</evidence>
<evidence type="ECO:0000313" key="14">
    <source>
        <dbReference type="EMBL" id="BBU47550.1"/>
    </source>
</evidence>
<dbReference type="PANTHER" id="PTHR14269:SF62">
    <property type="entry name" value="CDP-DIACYLGLYCEROL--GLYCEROL-3-PHOSPHATE 3-PHOSPHATIDYLTRANSFERASE 1, CHLOROPLASTIC"/>
    <property type="match status" value="1"/>
</dbReference>
<protein>
    <recommendedName>
        <fullName evidence="11">CDP-diacylglycerol--glycerol-3-phosphate 3-phosphatidyltransferase</fullName>
        <ecNumber evidence="11">2.7.8.5</ecNumber>
    </recommendedName>
</protein>
<keyword evidence="7" id="KW-0443">Lipid metabolism</keyword>
<feature type="transmembrane region" description="Helical" evidence="13">
    <location>
        <begin position="191"/>
        <end position="215"/>
    </location>
</feature>
<proteinExistence type="inferred from homology"/>
<evidence type="ECO:0000256" key="13">
    <source>
        <dbReference type="SAM" id="Phobius"/>
    </source>
</evidence>
<evidence type="ECO:0000256" key="11">
    <source>
        <dbReference type="NCBIfam" id="TIGR00560"/>
    </source>
</evidence>
<dbReference type="Pfam" id="PF01066">
    <property type="entry name" value="CDP-OH_P_transf"/>
    <property type="match status" value="1"/>
</dbReference>
<dbReference type="InterPro" id="IPR004570">
    <property type="entry name" value="Phosphatidylglycerol_P_synth"/>
</dbReference>
<reference evidence="14 15" key="1">
    <citation type="submission" date="2020-01" db="EMBL/GenBank/DDBJ databases">
        <title>Complete genome sequence of Mycoplasma felis strain Myco-2.</title>
        <authorList>
            <person name="Kinoshita Y."/>
            <person name="Niwa H."/>
            <person name="Uchida-Fujii E."/>
            <person name="Nukada T."/>
        </authorList>
    </citation>
    <scope>NUCLEOTIDE SEQUENCE [LARGE SCALE GENOMIC DNA]</scope>
    <source>
        <strain evidence="14 15">Myco-2</strain>
    </source>
</reference>
<feature type="transmembrane region" description="Helical" evidence="13">
    <location>
        <begin position="55"/>
        <end position="77"/>
    </location>
</feature>
<feature type="transmembrane region" description="Helical" evidence="13">
    <location>
        <begin position="161"/>
        <end position="179"/>
    </location>
</feature>
<keyword evidence="9" id="KW-0594">Phospholipid biosynthesis</keyword>
<keyword evidence="3" id="KW-0444">Lipid biosynthesis</keyword>
<evidence type="ECO:0000256" key="6">
    <source>
        <dbReference type="ARBA" id="ARBA00022989"/>
    </source>
</evidence>
<evidence type="ECO:0000256" key="9">
    <source>
        <dbReference type="ARBA" id="ARBA00023209"/>
    </source>
</evidence>
<keyword evidence="8 13" id="KW-0472">Membrane</keyword>
<evidence type="ECO:0000256" key="1">
    <source>
        <dbReference type="ARBA" id="ARBA00004141"/>
    </source>
</evidence>
<dbReference type="PANTHER" id="PTHR14269">
    <property type="entry name" value="CDP-DIACYLGLYCEROL--GLYCEROL-3-PHOSPHATE 3-PHOSPHATIDYLTRANSFERASE-RELATED"/>
    <property type="match status" value="1"/>
</dbReference>
<evidence type="ECO:0000256" key="10">
    <source>
        <dbReference type="ARBA" id="ARBA00023264"/>
    </source>
</evidence>
<dbReference type="EC" id="2.7.8.5" evidence="11"/>
<evidence type="ECO:0000313" key="15">
    <source>
        <dbReference type="Proteomes" id="UP000464317"/>
    </source>
</evidence>
<dbReference type="PROSITE" id="PS00379">
    <property type="entry name" value="CDP_ALCOHOL_P_TRANSF"/>
    <property type="match status" value="1"/>
</dbReference>
<accession>A0A809RV84</accession>
<evidence type="ECO:0000256" key="5">
    <source>
        <dbReference type="ARBA" id="ARBA00022692"/>
    </source>
</evidence>
<dbReference type="RefSeq" id="WP_233091024.1">
    <property type="nucleotide sequence ID" value="NZ_AP022325.1"/>
</dbReference>
<dbReference type="Proteomes" id="UP000464317">
    <property type="component" value="Chromosome"/>
</dbReference>
<organism evidence="14 15">
    <name type="scientific">Mycoplasmopsis felis</name>
    <dbReference type="NCBI Taxonomy" id="33923"/>
    <lineage>
        <taxon>Bacteria</taxon>
        <taxon>Bacillati</taxon>
        <taxon>Mycoplasmatota</taxon>
        <taxon>Mycoplasmoidales</taxon>
        <taxon>Metamycoplasmataceae</taxon>
        <taxon>Mycoplasmopsis</taxon>
    </lineage>
</organism>
<dbReference type="GO" id="GO:0046474">
    <property type="term" value="P:glycerophospholipid biosynthetic process"/>
    <property type="evidence" value="ECO:0007669"/>
    <property type="project" value="TreeGrafter"/>
</dbReference>
<dbReference type="EMBL" id="AP022325">
    <property type="protein sequence ID" value="BBU47550.1"/>
    <property type="molecule type" value="Genomic_DNA"/>
</dbReference>
<sequence length="223" mass="26378">MNNFYKKLNLPNKLTLMRIIFVIPLIFFISFNVFIFKLYNSYSNMFISFKLHLSVWHFVVFFVFNIFILTIFILAMVTDYYDGKIARSQNLVSTFGKLWDPIADKLITTTTLIYLSIIWLTPYWVVILFILRDIIVDGCRGLLIKNNQDVSASFWGKAKTMILSIGIVLVLLFSILFHFMNSPVYINNISWWFLIINIPIFVSLFFSCFSGYLYIKKAWKFMF</sequence>
<dbReference type="InterPro" id="IPR043130">
    <property type="entry name" value="CDP-OH_PTrfase_TM_dom"/>
</dbReference>
<feature type="transmembrane region" description="Helical" evidence="13">
    <location>
        <begin position="112"/>
        <end position="131"/>
    </location>
</feature>
<gene>
    <name evidence="14" type="ORF">JPM2_2430</name>
</gene>
<keyword evidence="5 13" id="KW-0812">Transmembrane</keyword>
<name>A0A809RV84_9BACT</name>
<dbReference type="PIRSF" id="PIRSF000847">
    <property type="entry name" value="Phos_ph_gly_syn"/>
    <property type="match status" value="1"/>
</dbReference>
<dbReference type="NCBIfam" id="TIGR00560">
    <property type="entry name" value="pgsA"/>
    <property type="match status" value="1"/>
</dbReference>
<evidence type="ECO:0000256" key="7">
    <source>
        <dbReference type="ARBA" id="ARBA00023098"/>
    </source>
</evidence>
<keyword evidence="4 12" id="KW-0808">Transferase</keyword>
<feature type="transmembrane region" description="Helical" evidence="13">
    <location>
        <begin position="15"/>
        <end position="35"/>
    </location>
</feature>
<dbReference type="GO" id="GO:0016020">
    <property type="term" value="C:membrane"/>
    <property type="evidence" value="ECO:0007669"/>
    <property type="project" value="UniProtKB-SubCell"/>
</dbReference>
<keyword evidence="10" id="KW-1208">Phospholipid metabolism</keyword>
<keyword evidence="15" id="KW-1185">Reference proteome</keyword>
<dbReference type="InterPro" id="IPR050324">
    <property type="entry name" value="CDP-alcohol_PTase-I"/>
</dbReference>
<dbReference type="AlphaFoldDB" id="A0A809RV84"/>
<dbReference type="InterPro" id="IPR048254">
    <property type="entry name" value="CDP_ALCOHOL_P_TRANSF_CS"/>
</dbReference>
<evidence type="ECO:0000256" key="8">
    <source>
        <dbReference type="ARBA" id="ARBA00023136"/>
    </source>
</evidence>
<evidence type="ECO:0000256" key="2">
    <source>
        <dbReference type="ARBA" id="ARBA00010441"/>
    </source>
</evidence>
<evidence type="ECO:0000256" key="4">
    <source>
        <dbReference type="ARBA" id="ARBA00022679"/>
    </source>
</evidence>